<reference evidence="1 2" key="1">
    <citation type="submission" date="2024-02" db="EMBL/GenBank/DDBJ databases">
        <title>Bacterial strain from lacustrine sediment.</title>
        <authorList>
            <person name="Petit C."/>
            <person name="Fadhlaoui K."/>
        </authorList>
    </citation>
    <scope>NUCLEOTIDE SEQUENCE [LARGE SCALE GENOMIC DNA]</scope>
    <source>
        <strain evidence="1 2">IPX-CK</strain>
    </source>
</reference>
<protein>
    <submittedName>
        <fullName evidence="1">Uncharacterized protein</fullName>
    </submittedName>
</protein>
<organism evidence="1 2">
    <name type="scientific">Kineothrix sedimenti</name>
    <dbReference type="NCBI Taxonomy" id="3123317"/>
    <lineage>
        <taxon>Bacteria</taxon>
        <taxon>Bacillati</taxon>
        <taxon>Bacillota</taxon>
        <taxon>Clostridia</taxon>
        <taxon>Lachnospirales</taxon>
        <taxon>Lachnospiraceae</taxon>
        <taxon>Kineothrix</taxon>
    </lineage>
</organism>
<evidence type="ECO:0000313" key="2">
    <source>
        <dbReference type="Proteomes" id="UP001451571"/>
    </source>
</evidence>
<sequence>MKDNDKLVICKKCINDFKEIPYSNPFQYRGLYTNFKVPEDNICSKCKTELYETKVTGSEIKILFNTSHDNVFLQAMIDLKESDPIEYQLKLTQFNSQNQTKEIEEDKNNIPKCPTCNSTNLKKISTTAKATNTIMFGLLGTKRHKSFHCNSCGYEW</sequence>
<gene>
    <name evidence="1" type="ORF">V6984_08670</name>
</gene>
<proteinExistence type="predicted"/>
<name>A0ABZ3F1W9_9FIRM</name>
<keyword evidence="2" id="KW-1185">Reference proteome</keyword>
<dbReference type="EMBL" id="CP146256">
    <property type="protein sequence ID" value="XAH75810.1"/>
    <property type="molecule type" value="Genomic_DNA"/>
</dbReference>
<dbReference type="Proteomes" id="UP001451571">
    <property type="component" value="Chromosome"/>
</dbReference>
<accession>A0ABZ3F1W9</accession>
<evidence type="ECO:0000313" key="1">
    <source>
        <dbReference type="EMBL" id="XAH75810.1"/>
    </source>
</evidence>
<dbReference type="RefSeq" id="WP_342759384.1">
    <property type="nucleotide sequence ID" value="NZ_CP146256.1"/>
</dbReference>